<comment type="similarity">
    <text evidence="2">Belongs to the universal ribosomal protein uS14 family.</text>
</comment>
<protein>
    <recommendedName>
        <fullName evidence="6">Small ribosomal subunit protein uS14m</fullName>
    </recommendedName>
    <alternativeName>
        <fullName evidence="7">Ribosomal protein S14, mitochondrial</fullName>
    </alternativeName>
</protein>
<dbReference type="InterPro" id="IPR018271">
    <property type="entry name" value="Ribosomal_uS14_CS"/>
</dbReference>
<dbReference type="NCBIfam" id="NF006477">
    <property type="entry name" value="PRK08881.1"/>
    <property type="match status" value="1"/>
</dbReference>
<dbReference type="PROSITE" id="PS00527">
    <property type="entry name" value="RIBOSOMAL_S14"/>
    <property type="match status" value="1"/>
</dbReference>
<evidence type="ECO:0000256" key="2">
    <source>
        <dbReference type="ARBA" id="ARBA00009083"/>
    </source>
</evidence>
<keyword evidence="4" id="KW-0496">Mitochondrion</keyword>
<organism evidence="8">
    <name type="scientific">Wollemia nobilis</name>
    <dbReference type="NCBI Taxonomy" id="56998"/>
    <lineage>
        <taxon>Eukaryota</taxon>
        <taxon>Viridiplantae</taxon>
        <taxon>Streptophyta</taxon>
        <taxon>Embryophyta</taxon>
        <taxon>Tracheophyta</taxon>
        <taxon>Spermatophyta</taxon>
        <taxon>Pinopsida</taxon>
        <taxon>Pinidae</taxon>
        <taxon>Conifers II</taxon>
        <taxon>Araucariales</taxon>
        <taxon>Araucariaceae</taxon>
        <taxon>Wollemia</taxon>
    </lineage>
</organism>
<evidence type="ECO:0000256" key="4">
    <source>
        <dbReference type="ARBA" id="ARBA00023128"/>
    </source>
</evidence>
<dbReference type="FunFam" id="1.10.287.1480:FF:000001">
    <property type="entry name" value="30S ribosomal protein S14"/>
    <property type="match status" value="1"/>
</dbReference>
<evidence type="ECO:0000256" key="7">
    <source>
        <dbReference type="ARBA" id="ARBA00042804"/>
    </source>
</evidence>
<dbReference type="GO" id="GO:0003735">
    <property type="term" value="F:structural constituent of ribosome"/>
    <property type="evidence" value="ECO:0007669"/>
    <property type="project" value="InterPro"/>
</dbReference>
<evidence type="ECO:0000256" key="5">
    <source>
        <dbReference type="ARBA" id="ARBA00023274"/>
    </source>
</evidence>
<dbReference type="Pfam" id="PF00253">
    <property type="entry name" value="Ribosomal_S14"/>
    <property type="match status" value="1"/>
</dbReference>
<dbReference type="GO" id="GO:0006412">
    <property type="term" value="P:translation"/>
    <property type="evidence" value="ECO:0007669"/>
    <property type="project" value="InterPro"/>
</dbReference>
<evidence type="ECO:0000256" key="6">
    <source>
        <dbReference type="ARBA" id="ARBA00040774"/>
    </source>
</evidence>
<name>A0A0C9S6V4_9CONI</name>
<dbReference type="Gene3D" id="1.10.287.1480">
    <property type="match status" value="1"/>
</dbReference>
<sequence length="305" mass="34021">MLIRALLSRSSRHHLLNGKSRLRPLGSSCLRQDVQSPSMDGQSHAIVMPDPDVDAKSNAVASADFSKAVNQCMAYNTTVLVGGFKPWEDGLLQGHAKLAEVCSGFELGANIDPEISKQAESLGNATDTVNRNLCGIGVPLFKTSAVSASSIQHGIEAGQRPVPLPLSLFVGSKTSCTSNLNFFRKSGIQFYTQHSRCYSSLKKRTMMDKRNIRDHKCRILAAKYELKRVLYKAALRDPNLPSDLRAKFRDKLSRLPRNSSFVRLRNRCIFTGRSRAVYRKFRMSRIVFRELACKGELTGIRKASW</sequence>
<dbReference type="GO" id="GO:0015935">
    <property type="term" value="C:small ribosomal subunit"/>
    <property type="evidence" value="ECO:0007669"/>
    <property type="project" value="TreeGrafter"/>
</dbReference>
<keyword evidence="3" id="KW-0689">Ribosomal protein</keyword>
<dbReference type="EMBL" id="GCHU01010372">
    <property type="protein sequence ID" value="JAG87992.1"/>
    <property type="molecule type" value="Transcribed_RNA"/>
</dbReference>
<dbReference type="GO" id="GO:0005739">
    <property type="term" value="C:mitochondrion"/>
    <property type="evidence" value="ECO:0007669"/>
    <property type="project" value="UniProtKB-SubCell"/>
</dbReference>
<dbReference type="PANTHER" id="PTHR19836">
    <property type="entry name" value="30S RIBOSOMAL PROTEIN S14"/>
    <property type="match status" value="1"/>
</dbReference>
<reference evidence="8" key="1">
    <citation type="submission" date="2015-02" db="EMBL/GenBank/DDBJ databases">
        <title>A transcriptome of Wollemia nobilis - a relic of Gondwana.</title>
        <authorList>
            <person name="Chia J.Y."/>
            <person name="Leong Y.S."/>
            <person name="Abdul Karim S."/>
            <person name="Wan Azmi N."/>
            <person name="Hercus R."/>
            <person name="Croft L."/>
        </authorList>
    </citation>
    <scope>NUCLEOTIDE SEQUENCE</scope>
    <source>
        <strain evidence="8">MaeBrown</strain>
        <tissue evidence="8">Leaf</tissue>
    </source>
</reference>
<dbReference type="PANTHER" id="PTHR19836:SF30">
    <property type="entry name" value="RIBOSOMAL PROTEIN S14"/>
    <property type="match status" value="1"/>
</dbReference>
<comment type="subcellular location">
    <subcellularLocation>
        <location evidence="1">Mitochondrion</location>
    </subcellularLocation>
</comment>
<evidence type="ECO:0000313" key="8">
    <source>
        <dbReference type="EMBL" id="JAG87992.1"/>
    </source>
</evidence>
<dbReference type="SUPFAM" id="SSF57716">
    <property type="entry name" value="Glucocorticoid receptor-like (DNA-binding domain)"/>
    <property type="match status" value="1"/>
</dbReference>
<accession>A0A0C9S6V4</accession>
<keyword evidence="5" id="KW-0687">Ribonucleoprotein</keyword>
<proteinExistence type="inferred from homology"/>
<dbReference type="AlphaFoldDB" id="A0A0C9S6V4"/>
<dbReference type="InterPro" id="IPR001209">
    <property type="entry name" value="Ribosomal_uS14"/>
</dbReference>
<evidence type="ECO:0000256" key="3">
    <source>
        <dbReference type="ARBA" id="ARBA00022980"/>
    </source>
</evidence>
<evidence type="ECO:0000256" key="1">
    <source>
        <dbReference type="ARBA" id="ARBA00004173"/>
    </source>
</evidence>